<dbReference type="PANTHER" id="PTHR42753">
    <property type="entry name" value="MITOCHONDRIAL RIBOSOME PROTEIN L39/PROLYL-TRNA LIGASE FAMILY MEMBER"/>
    <property type="match status" value="1"/>
</dbReference>
<evidence type="ECO:0000256" key="2">
    <source>
        <dbReference type="ARBA" id="ARBA00012831"/>
    </source>
</evidence>
<dbReference type="Pfam" id="PF00587">
    <property type="entry name" value="tRNA-synt_2b"/>
    <property type="match status" value="1"/>
</dbReference>
<dbReference type="InterPro" id="IPR006195">
    <property type="entry name" value="aa-tRNA-synth_II"/>
</dbReference>
<dbReference type="Pfam" id="PF00631">
    <property type="entry name" value="G-gamma"/>
    <property type="match status" value="1"/>
</dbReference>
<dbReference type="InterPro" id="IPR002316">
    <property type="entry name" value="Pro-tRNA-ligase_IIa"/>
</dbReference>
<keyword evidence="6" id="KW-0648">Protein biosynthesis</keyword>
<keyword evidence="4" id="KW-0547">Nucleotide-binding</keyword>
<dbReference type="EMBL" id="MBFS01000171">
    <property type="protein sequence ID" value="PVV04009.1"/>
    <property type="molecule type" value="Genomic_DNA"/>
</dbReference>
<dbReference type="AlphaFoldDB" id="A0A2T9ZHF4"/>
<evidence type="ECO:0000256" key="8">
    <source>
        <dbReference type="ARBA" id="ARBA00029731"/>
    </source>
</evidence>
<keyword evidence="5" id="KW-0067">ATP-binding</keyword>
<dbReference type="OrthoDB" id="10267474at2759"/>
<dbReference type="InterPro" id="IPR045864">
    <property type="entry name" value="aa-tRNA-synth_II/BPL/LPL"/>
</dbReference>
<sequence>MSKRKLEKIIALNNSLQDQLELPRIPVSEASESLIEYTKNTYDNILEMAKGNVVHDPFIIKKEPKCRCVVTTIIRKNLVSASSFSALGKVFSTNLHTSSSDQAVSSNTLPKLKIPEYNRFSAVFFPTQKSSNDKKESFVPTGDLLLRAGYIRQTGSGGQRISMPSLLPIDAWKKTNRYYKLGSDLFKLSDRKGTPYILGPTYEEEITQIVGNEPISYKRLPLRIYQITSKYRDEMRPRSMLLRGREFIMKDMYTFDVDEKNALGSYRKVRSAYHKIFKKIGVPYAIADADSGDIGGSLSQEFHIISQDGEDTLLQCNKCGYVANEEKAVGIIADTEKTTESSALDWLEAKNNQKQIYSAVGYVFCAQNSTGGGNASTKTSNQMNNKASIFLTLNNRKLNYVKCKTASAAINSSDLGEEFVNLEQQNTSFADLIDRVYSSLLSYINKNPTEGTTIPEKNKFEVSFFIDSQSIHNCENQDGFSEHIKNALSKYTRTKSEQSTPELSIIPKNAIFSDLIVIDKNDKCKKCHESADLRNEQNGADMKDLNVIQDISSEPILENKRAIEIGHIFYLGTKYSSVLEAVVLLKNLKSVPIHMGCYGIGVMRSMQAAADAVRDSEGLIWPLSIAPYSVLIVPILPRQFNKVNPEVSEFDHLVDSISKADQNSENSSNIKTVENLVSGINNIVQSLTLIEHGTSKEAESISLFKSKTNLFDCHNIALDDRFNLSSGYRLYDSEMLGIPFVVVLGSDFFESGGKYAELRIRKFKNLKKQDRKNSNLDSKEKLTNSDDIDGPKYLHRKVPIDQIPNIIMENL</sequence>
<evidence type="ECO:0000256" key="1">
    <source>
        <dbReference type="ARBA" id="ARBA00008226"/>
    </source>
</evidence>
<dbReference type="Gene3D" id="3.40.50.800">
    <property type="entry name" value="Anticodon-binding domain"/>
    <property type="match status" value="1"/>
</dbReference>
<evidence type="ECO:0000256" key="5">
    <source>
        <dbReference type="ARBA" id="ARBA00022840"/>
    </source>
</evidence>
<gene>
    <name evidence="11" type="ORF">BB560_001505</name>
</gene>
<dbReference type="Gene3D" id="4.10.260.10">
    <property type="entry name" value="Transducin (heterotrimeric G protein), gamma chain"/>
    <property type="match status" value="1"/>
</dbReference>
<dbReference type="STRING" id="133381.A0A2T9ZHF4"/>
<name>A0A2T9ZHF4_9FUNG</name>
<dbReference type="InterPro" id="IPR036621">
    <property type="entry name" value="Anticodon-bd_dom_sf"/>
</dbReference>
<organism evidence="11 12">
    <name type="scientific">Smittium megazygosporum</name>
    <dbReference type="NCBI Taxonomy" id="133381"/>
    <lineage>
        <taxon>Eukaryota</taxon>
        <taxon>Fungi</taxon>
        <taxon>Fungi incertae sedis</taxon>
        <taxon>Zoopagomycota</taxon>
        <taxon>Kickxellomycotina</taxon>
        <taxon>Harpellomycetes</taxon>
        <taxon>Harpellales</taxon>
        <taxon>Legeriomycetaceae</taxon>
        <taxon>Smittium</taxon>
    </lineage>
</organism>
<dbReference type="GO" id="GO:0005524">
    <property type="term" value="F:ATP binding"/>
    <property type="evidence" value="ECO:0007669"/>
    <property type="project" value="UniProtKB-KW"/>
</dbReference>
<dbReference type="NCBIfam" id="TIGR00409">
    <property type="entry name" value="proS_fam_II"/>
    <property type="match status" value="1"/>
</dbReference>
<dbReference type="SUPFAM" id="SSF55681">
    <property type="entry name" value="Class II aaRS and biotin synthetases"/>
    <property type="match status" value="1"/>
</dbReference>
<dbReference type="GO" id="GO:0004827">
    <property type="term" value="F:proline-tRNA ligase activity"/>
    <property type="evidence" value="ECO:0007669"/>
    <property type="project" value="UniProtKB-EC"/>
</dbReference>
<evidence type="ECO:0000256" key="7">
    <source>
        <dbReference type="ARBA" id="ARBA00023146"/>
    </source>
</evidence>
<dbReference type="GO" id="GO:0005739">
    <property type="term" value="C:mitochondrion"/>
    <property type="evidence" value="ECO:0007669"/>
    <property type="project" value="TreeGrafter"/>
</dbReference>
<evidence type="ECO:0000313" key="11">
    <source>
        <dbReference type="EMBL" id="PVV04009.1"/>
    </source>
</evidence>
<dbReference type="Gene3D" id="3.30.930.10">
    <property type="entry name" value="Bira Bifunctional Protein, Domain 2"/>
    <property type="match status" value="2"/>
</dbReference>
<reference evidence="11 12" key="1">
    <citation type="journal article" date="2018" name="MBio">
        <title>Comparative Genomics Reveals the Core Gene Toolbox for the Fungus-Insect Symbiosis.</title>
        <authorList>
            <person name="Wang Y."/>
            <person name="Stata M."/>
            <person name="Wang W."/>
            <person name="Stajich J.E."/>
            <person name="White M.M."/>
            <person name="Moncalvo J.M."/>
        </authorList>
    </citation>
    <scope>NUCLEOTIDE SEQUENCE [LARGE SCALE GENOMIC DNA]</scope>
    <source>
        <strain evidence="11 12">SC-DP-2</strain>
    </source>
</reference>
<dbReference type="PANTHER" id="PTHR42753:SF2">
    <property type="entry name" value="PROLINE--TRNA LIGASE"/>
    <property type="match status" value="1"/>
</dbReference>
<dbReference type="InterPro" id="IPR002314">
    <property type="entry name" value="aa-tRNA-synt_IIb"/>
</dbReference>
<dbReference type="InterPro" id="IPR004500">
    <property type="entry name" value="Pro-tRNA-synth_IIa_bac-type"/>
</dbReference>
<dbReference type="SUPFAM" id="SSF52954">
    <property type="entry name" value="Class II aaRS ABD-related"/>
    <property type="match status" value="1"/>
</dbReference>
<dbReference type="Proteomes" id="UP000245609">
    <property type="component" value="Unassembled WGS sequence"/>
</dbReference>
<dbReference type="InterPro" id="IPR036284">
    <property type="entry name" value="GGL_sf"/>
</dbReference>
<comment type="caution">
    <text evidence="11">The sequence shown here is derived from an EMBL/GenBank/DDBJ whole genome shotgun (WGS) entry which is preliminary data.</text>
</comment>
<accession>A0A2T9ZHF4</accession>
<dbReference type="PRINTS" id="PR01046">
    <property type="entry name" value="TRNASYNTHPRO"/>
</dbReference>
<dbReference type="SMART" id="SM01224">
    <property type="entry name" value="G_gamma"/>
    <property type="match status" value="1"/>
</dbReference>
<proteinExistence type="inferred from homology"/>
<evidence type="ECO:0000256" key="6">
    <source>
        <dbReference type="ARBA" id="ARBA00022917"/>
    </source>
</evidence>
<feature type="domain" description="Aminoacyl-transfer RNA synthetases class-II family profile" evidence="10">
    <location>
        <begin position="150"/>
        <end position="622"/>
    </location>
</feature>
<protein>
    <recommendedName>
        <fullName evidence="2">proline--tRNA ligase</fullName>
        <ecNumber evidence="2">6.1.1.15</ecNumber>
    </recommendedName>
    <alternativeName>
        <fullName evidence="8">Prolyl-tRNA synthetase</fullName>
    </alternativeName>
</protein>
<dbReference type="PROSITE" id="PS50862">
    <property type="entry name" value="AA_TRNA_LIGASE_II"/>
    <property type="match status" value="1"/>
</dbReference>
<dbReference type="InterPro" id="IPR015898">
    <property type="entry name" value="G-protein_gamma-like_dom"/>
</dbReference>
<keyword evidence="7" id="KW-0030">Aminoacyl-tRNA synthetase</keyword>
<dbReference type="EC" id="6.1.1.15" evidence="2"/>
<evidence type="ECO:0000256" key="4">
    <source>
        <dbReference type="ARBA" id="ARBA00022741"/>
    </source>
</evidence>
<dbReference type="GO" id="GO:0007186">
    <property type="term" value="P:G protein-coupled receptor signaling pathway"/>
    <property type="evidence" value="ECO:0007669"/>
    <property type="project" value="InterPro"/>
</dbReference>
<evidence type="ECO:0000313" key="12">
    <source>
        <dbReference type="Proteomes" id="UP000245609"/>
    </source>
</evidence>
<evidence type="ECO:0000256" key="9">
    <source>
        <dbReference type="ARBA" id="ARBA00047671"/>
    </source>
</evidence>
<comment type="similarity">
    <text evidence="1">Belongs to the class-II aminoacyl-tRNA synthetase family.</text>
</comment>
<keyword evidence="12" id="KW-1185">Reference proteome</keyword>
<evidence type="ECO:0000259" key="10">
    <source>
        <dbReference type="PROSITE" id="PS50862"/>
    </source>
</evidence>
<dbReference type="GO" id="GO:0006433">
    <property type="term" value="P:prolyl-tRNA aminoacylation"/>
    <property type="evidence" value="ECO:0007669"/>
    <property type="project" value="InterPro"/>
</dbReference>
<evidence type="ECO:0000256" key="3">
    <source>
        <dbReference type="ARBA" id="ARBA00022598"/>
    </source>
</evidence>
<keyword evidence="3" id="KW-0436">Ligase</keyword>
<dbReference type="InterPro" id="IPR050062">
    <property type="entry name" value="Pro-tRNA_synthetase"/>
</dbReference>
<comment type="catalytic activity">
    <reaction evidence="9">
        <text>tRNA(Pro) + L-proline + ATP = L-prolyl-tRNA(Pro) + AMP + diphosphate</text>
        <dbReference type="Rhea" id="RHEA:14305"/>
        <dbReference type="Rhea" id="RHEA-COMP:9700"/>
        <dbReference type="Rhea" id="RHEA-COMP:9702"/>
        <dbReference type="ChEBI" id="CHEBI:30616"/>
        <dbReference type="ChEBI" id="CHEBI:33019"/>
        <dbReference type="ChEBI" id="CHEBI:60039"/>
        <dbReference type="ChEBI" id="CHEBI:78442"/>
        <dbReference type="ChEBI" id="CHEBI:78532"/>
        <dbReference type="ChEBI" id="CHEBI:456215"/>
        <dbReference type="EC" id="6.1.1.15"/>
    </reaction>
</comment>